<sequence length="144" mass="16468">MGPLGATWWESSASILISITARITVRVKYYLMRQCWRALPRERPSFKELVVKFDFMLQDTVDYMDFTLKNKQGRRNSRDIAPPLNGPTTTIQYTSVLIEHDEEDSSDPESNENIGLDTLFNQAQSSPRTLISFNVSEESTTLAE</sequence>
<keyword evidence="2" id="KW-1185">Reference proteome</keyword>
<reference evidence="1" key="1">
    <citation type="submission" date="2020-08" db="EMBL/GenBank/DDBJ databases">
        <title>Multicomponent nature underlies the extraordinary mechanical properties of spider dragline silk.</title>
        <authorList>
            <person name="Kono N."/>
            <person name="Nakamura H."/>
            <person name="Mori M."/>
            <person name="Yoshida Y."/>
            <person name="Ohtoshi R."/>
            <person name="Malay A.D."/>
            <person name="Moran D.A.P."/>
            <person name="Tomita M."/>
            <person name="Numata K."/>
            <person name="Arakawa K."/>
        </authorList>
    </citation>
    <scope>NUCLEOTIDE SEQUENCE</scope>
</reference>
<protein>
    <submittedName>
        <fullName evidence="1">Pkinase_Tyr domain-containing protein</fullName>
    </submittedName>
</protein>
<proteinExistence type="predicted"/>
<accession>A0A8X6MK69</accession>
<evidence type="ECO:0000313" key="1">
    <source>
        <dbReference type="EMBL" id="GFS63718.1"/>
    </source>
</evidence>
<name>A0A8X6MK69_NEPPI</name>
<comment type="caution">
    <text evidence="1">The sequence shown here is derived from an EMBL/GenBank/DDBJ whole genome shotgun (WGS) entry which is preliminary data.</text>
</comment>
<gene>
    <name evidence="1" type="primary">AVEN_176577-2_1</name>
    <name evidence="1" type="ORF">NPIL_350991</name>
</gene>
<dbReference type="AlphaFoldDB" id="A0A8X6MK69"/>
<evidence type="ECO:0000313" key="2">
    <source>
        <dbReference type="Proteomes" id="UP000887013"/>
    </source>
</evidence>
<dbReference type="OrthoDB" id="6433350at2759"/>
<dbReference type="Proteomes" id="UP000887013">
    <property type="component" value="Unassembled WGS sequence"/>
</dbReference>
<dbReference type="EMBL" id="BMAW01047998">
    <property type="protein sequence ID" value="GFS63718.1"/>
    <property type="molecule type" value="Genomic_DNA"/>
</dbReference>
<organism evidence="1 2">
    <name type="scientific">Nephila pilipes</name>
    <name type="common">Giant wood spider</name>
    <name type="synonym">Nephila maculata</name>
    <dbReference type="NCBI Taxonomy" id="299642"/>
    <lineage>
        <taxon>Eukaryota</taxon>
        <taxon>Metazoa</taxon>
        <taxon>Ecdysozoa</taxon>
        <taxon>Arthropoda</taxon>
        <taxon>Chelicerata</taxon>
        <taxon>Arachnida</taxon>
        <taxon>Araneae</taxon>
        <taxon>Araneomorphae</taxon>
        <taxon>Entelegynae</taxon>
        <taxon>Araneoidea</taxon>
        <taxon>Nephilidae</taxon>
        <taxon>Nephila</taxon>
    </lineage>
</organism>